<evidence type="ECO:0000256" key="4">
    <source>
        <dbReference type="ARBA" id="ARBA00022660"/>
    </source>
</evidence>
<name>G0U7Q5_TRYVY</name>
<dbReference type="GO" id="GO:0016020">
    <property type="term" value="C:membrane"/>
    <property type="evidence" value="ECO:0007669"/>
    <property type="project" value="UniProtKB-SubCell"/>
</dbReference>
<evidence type="ECO:0000256" key="3">
    <source>
        <dbReference type="ARBA" id="ARBA00022448"/>
    </source>
</evidence>
<organism evidence="15">
    <name type="scientific">Trypanosoma vivax (strain Y486)</name>
    <dbReference type="NCBI Taxonomy" id="1055687"/>
    <lineage>
        <taxon>Eukaryota</taxon>
        <taxon>Discoba</taxon>
        <taxon>Euglenozoa</taxon>
        <taxon>Kinetoplastea</taxon>
        <taxon>Metakinetoplastina</taxon>
        <taxon>Trypanosomatida</taxon>
        <taxon>Trypanosomatidae</taxon>
        <taxon>Trypanosoma</taxon>
        <taxon>Duttonella</taxon>
    </lineage>
</organism>
<dbReference type="VEuPathDB" id="TriTrypDB:TvY486_1009580"/>
<dbReference type="PANTHER" id="PTHR31803:SF33">
    <property type="entry name" value="ALTERNATIVE OXIDASE"/>
    <property type="match status" value="1"/>
</dbReference>
<keyword evidence="11 12" id="KW-0472">Membrane</keyword>
<dbReference type="InterPro" id="IPR002680">
    <property type="entry name" value="AOX"/>
</dbReference>
<feature type="region of interest" description="Disordered" evidence="13">
    <location>
        <begin position="55"/>
        <end position="75"/>
    </location>
</feature>
<evidence type="ECO:0000256" key="13">
    <source>
        <dbReference type="SAM" id="MobiDB-lite"/>
    </source>
</evidence>
<dbReference type="GO" id="GO:0046872">
    <property type="term" value="F:metal ion binding"/>
    <property type="evidence" value="ECO:0007669"/>
    <property type="project" value="UniProtKB-UniRule"/>
</dbReference>
<comment type="subcellular location">
    <subcellularLocation>
        <location evidence="1">Membrane</location>
    </subcellularLocation>
</comment>
<dbReference type="EC" id="1.-.-.-" evidence="12"/>
<keyword evidence="4 12" id="KW-0679">Respiratory chain</keyword>
<dbReference type="GO" id="GO:0010230">
    <property type="term" value="P:alternative respiration"/>
    <property type="evidence" value="ECO:0007669"/>
    <property type="project" value="TreeGrafter"/>
</dbReference>
<keyword evidence="10 12" id="KW-0408">Iron</keyword>
<evidence type="ECO:0000256" key="10">
    <source>
        <dbReference type="ARBA" id="ARBA00023004"/>
    </source>
</evidence>
<dbReference type="Gene3D" id="1.20.1260.140">
    <property type="entry name" value="Alternative oxidase"/>
    <property type="match status" value="1"/>
</dbReference>
<dbReference type="InterPro" id="IPR038659">
    <property type="entry name" value="AOX_sf"/>
</dbReference>
<keyword evidence="9 12" id="KW-0560">Oxidoreductase</keyword>
<dbReference type="GO" id="GO:0009916">
    <property type="term" value="F:alternative oxidase activity"/>
    <property type="evidence" value="ECO:0007669"/>
    <property type="project" value="UniProtKB-UniRule"/>
</dbReference>
<dbReference type="GO" id="GO:0098803">
    <property type="term" value="C:respiratory chain complex"/>
    <property type="evidence" value="ECO:0007669"/>
    <property type="project" value="UniProtKB-UniRule"/>
</dbReference>
<evidence type="ECO:0000256" key="8">
    <source>
        <dbReference type="ARBA" id="ARBA00022989"/>
    </source>
</evidence>
<evidence type="ECO:0000256" key="11">
    <source>
        <dbReference type="ARBA" id="ARBA00023136"/>
    </source>
</evidence>
<gene>
    <name evidence="15" type="ORF">TVY486_1009580</name>
</gene>
<comment type="cofactor">
    <cofactor evidence="12">
        <name>Fe cation</name>
        <dbReference type="ChEBI" id="CHEBI:24875"/>
    </cofactor>
    <text evidence="12">Binds 2 iron ions per subunit.</text>
</comment>
<evidence type="ECO:0000256" key="6">
    <source>
        <dbReference type="ARBA" id="ARBA00022723"/>
    </source>
</evidence>
<reference evidence="15" key="1">
    <citation type="journal article" date="2012" name="Proc. Natl. Acad. Sci. U.S.A.">
        <title>Antigenic diversity is generated by distinct evolutionary mechanisms in African trypanosome species.</title>
        <authorList>
            <person name="Jackson A.P."/>
            <person name="Berry A."/>
            <person name="Aslett M."/>
            <person name="Allison H.C."/>
            <person name="Burton P."/>
            <person name="Vavrova-Anderson J."/>
            <person name="Brown R."/>
            <person name="Browne H."/>
            <person name="Corton N."/>
            <person name="Hauser H."/>
            <person name="Gamble J."/>
            <person name="Gilderthorp R."/>
            <person name="Marcello L."/>
            <person name="McQuillan J."/>
            <person name="Otto T.D."/>
            <person name="Quail M.A."/>
            <person name="Sanders M.J."/>
            <person name="van Tonder A."/>
            <person name="Ginger M.L."/>
            <person name="Field M.C."/>
            <person name="Barry J.D."/>
            <person name="Hertz-Fowler C."/>
            <person name="Berriman M."/>
        </authorList>
    </citation>
    <scope>NUCLEOTIDE SEQUENCE</scope>
    <source>
        <strain evidence="15">Y486</strain>
    </source>
</reference>
<feature type="transmembrane region" description="Helical" evidence="14">
    <location>
        <begin position="223"/>
        <end position="243"/>
    </location>
</feature>
<evidence type="ECO:0000256" key="7">
    <source>
        <dbReference type="ARBA" id="ARBA00022982"/>
    </source>
</evidence>
<keyword evidence="8 14" id="KW-1133">Transmembrane helix</keyword>
<sequence>MYRANWITIVRLCAATLERSPLRCTVARAAIWSYRHSHGPAADFLRVPVNQSPAAGLSGEGAKEGGTSSVETNVKESGPIHRNSLHIPFIGSSSRFTYDSPISTPEHFTKIEREPLSHCKPNCFNDYCCIYMVKLLRWCADKLFRERYIHRATMLKVIAPAPSLAGAFVANLKLFLKKGDASYLQGGPGFASEVRVLMAQAESHASHTHILMQVANITYVERVVALFLFGAHFSIFSFLFVFCPRMAFRLMGYLGEESVVIWTHMINDIVLGKIGDRAIPRAAFDYWSLHLRDAESRELAVGTVSSGGGSPSDYVEGKGWSVPE</sequence>
<proteinExistence type="inferred from homology"/>
<evidence type="ECO:0000256" key="5">
    <source>
        <dbReference type="ARBA" id="ARBA00022692"/>
    </source>
</evidence>
<keyword evidence="5 12" id="KW-0812">Transmembrane</keyword>
<feature type="non-terminal residue" evidence="15">
    <location>
        <position position="324"/>
    </location>
</feature>
<dbReference type="AlphaFoldDB" id="G0U7Q5"/>
<evidence type="ECO:0000313" key="15">
    <source>
        <dbReference type="EMBL" id="CCC51913.1"/>
    </source>
</evidence>
<keyword evidence="3" id="KW-0813">Transport</keyword>
<keyword evidence="6 12" id="KW-0479">Metal-binding</keyword>
<dbReference type="Pfam" id="PF01786">
    <property type="entry name" value="AOX"/>
    <property type="match status" value="1"/>
</dbReference>
<dbReference type="GO" id="GO:0005739">
    <property type="term" value="C:mitochondrion"/>
    <property type="evidence" value="ECO:0007669"/>
    <property type="project" value="TreeGrafter"/>
</dbReference>
<evidence type="ECO:0000256" key="1">
    <source>
        <dbReference type="ARBA" id="ARBA00004370"/>
    </source>
</evidence>
<dbReference type="PANTHER" id="PTHR31803">
    <property type="entry name" value="ALTERNATIVE OXIDASE"/>
    <property type="match status" value="1"/>
</dbReference>
<protein>
    <recommendedName>
        <fullName evidence="12">Alternative oxidase</fullName>
        <ecNumber evidence="12">1.-.-.-</ecNumber>
    </recommendedName>
</protein>
<comment type="similarity">
    <text evidence="2 12">Belongs to the alternative oxidase family.</text>
</comment>
<accession>G0U7Q5</accession>
<dbReference type="EMBL" id="HE573026">
    <property type="protein sequence ID" value="CCC51913.1"/>
    <property type="molecule type" value="Genomic_DNA"/>
</dbReference>
<evidence type="ECO:0000256" key="2">
    <source>
        <dbReference type="ARBA" id="ARBA00008388"/>
    </source>
</evidence>
<evidence type="ECO:0000256" key="9">
    <source>
        <dbReference type="ARBA" id="ARBA00023002"/>
    </source>
</evidence>
<keyword evidence="7 12" id="KW-0249">Electron transport</keyword>
<feature type="region of interest" description="Disordered" evidence="13">
    <location>
        <begin position="302"/>
        <end position="324"/>
    </location>
</feature>
<evidence type="ECO:0000256" key="12">
    <source>
        <dbReference type="RuleBase" id="RU003779"/>
    </source>
</evidence>
<evidence type="ECO:0000256" key="14">
    <source>
        <dbReference type="SAM" id="Phobius"/>
    </source>
</evidence>